<protein>
    <submittedName>
        <fullName evidence="1">Uncharacterized protein</fullName>
    </submittedName>
</protein>
<name>A0A098L9S0_9BACT</name>
<proteinExistence type="predicted"/>
<gene>
    <name evidence="1" type="ORF">MYP_119</name>
</gene>
<dbReference type="AlphaFoldDB" id="A0A098L9S0"/>
<evidence type="ECO:0000313" key="1">
    <source>
        <dbReference type="EMBL" id="GAL82893.1"/>
    </source>
</evidence>
<dbReference type="EMBL" id="BBLT01000001">
    <property type="protein sequence ID" value="GAL82893.1"/>
    <property type="molecule type" value="Genomic_DNA"/>
</dbReference>
<dbReference type="OrthoDB" id="9831084at2"/>
<accession>A0A098L9S0</accession>
<sequence length="111" mass="12927">MNETYNVCSEKIESMKKWIVDYLEDESAVVLISEGQCDKDSKETNVMILYPNQETVIGKSVGFFKIKKHLTEIEQTDIPCLFNGKLCKEMKPWKLTIDSHAEHQFVLKQRL</sequence>
<dbReference type="Proteomes" id="UP000030185">
    <property type="component" value="Unassembled WGS sequence"/>
</dbReference>
<keyword evidence="2" id="KW-1185">Reference proteome</keyword>
<reference evidence="1 2" key="1">
    <citation type="submission" date="2014-09" db="EMBL/GenBank/DDBJ databases">
        <title>Sporocytophaga myxococcoides PG-01 genome sequencing.</title>
        <authorList>
            <person name="Liu L."/>
            <person name="Gao P.J."/>
            <person name="Chen G.J."/>
            <person name="Wang L.S."/>
        </authorList>
    </citation>
    <scope>NUCLEOTIDE SEQUENCE [LARGE SCALE GENOMIC DNA]</scope>
    <source>
        <strain evidence="1 2">PG-01</strain>
    </source>
</reference>
<comment type="caution">
    <text evidence="1">The sequence shown here is derived from an EMBL/GenBank/DDBJ whole genome shotgun (WGS) entry which is preliminary data.</text>
</comment>
<dbReference type="RefSeq" id="WP_045457061.1">
    <property type="nucleotide sequence ID" value="NZ_BBLT01000001.1"/>
</dbReference>
<evidence type="ECO:0000313" key="2">
    <source>
        <dbReference type="Proteomes" id="UP000030185"/>
    </source>
</evidence>
<organism evidence="1 2">
    <name type="scientific">Sporocytophaga myxococcoides</name>
    <dbReference type="NCBI Taxonomy" id="153721"/>
    <lineage>
        <taxon>Bacteria</taxon>
        <taxon>Pseudomonadati</taxon>
        <taxon>Bacteroidota</taxon>
        <taxon>Cytophagia</taxon>
        <taxon>Cytophagales</taxon>
        <taxon>Cytophagaceae</taxon>
        <taxon>Sporocytophaga</taxon>
    </lineage>
</organism>